<proteinExistence type="predicted"/>
<evidence type="ECO:0000313" key="2">
    <source>
        <dbReference type="Proteomes" id="UP000215181"/>
    </source>
</evidence>
<dbReference type="OrthoDB" id="9913990at2"/>
<organism evidence="1 2">
    <name type="scientific">Thauera propionica</name>
    <dbReference type="NCBI Taxonomy" id="2019431"/>
    <lineage>
        <taxon>Bacteria</taxon>
        <taxon>Pseudomonadati</taxon>
        <taxon>Pseudomonadota</taxon>
        <taxon>Betaproteobacteria</taxon>
        <taxon>Rhodocyclales</taxon>
        <taxon>Zoogloeaceae</taxon>
        <taxon>Thauera</taxon>
    </lineage>
</organism>
<accession>A0A235ETS1</accession>
<name>A0A235ETS1_9RHOO</name>
<evidence type="ECO:0000313" key="1">
    <source>
        <dbReference type="EMBL" id="OYD52404.1"/>
    </source>
</evidence>
<keyword evidence="2" id="KW-1185">Reference proteome</keyword>
<protein>
    <submittedName>
        <fullName evidence="1">Uncharacterized protein</fullName>
    </submittedName>
</protein>
<dbReference type="EMBL" id="NOIH01000040">
    <property type="protein sequence ID" value="OYD52404.1"/>
    <property type="molecule type" value="Genomic_DNA"/>
</dbReference>
<dbReference type="Proteomes" id="UP000215181">
    <property type="component" value="Unassembled WGS sequence"/>
</dbReference>
<comment type="caution">
    <text evidence="1">The sequence shown here is derived from an EMBL/GenBank/DDBJ whole genome shotgun (WGS) entry which is preliminary data.</text>
</comment>
<gene>
    <name evidence="1" type="ORF">CGK74_18180</name>
</gene>
<reference evidence="1 2" key="1">
    <citation type="submission" date="2017-07" db="EMBL/GenBank/DDBJ databases">
        <title>Thauera sp. KNDSS-Mac4 genome sequence and assembly.</title>
        <authorList>
            <person name="Mayilraj S."/>
        </authorList>
    </citation>
    <scope>NUCLEOTIDE SEQUENCE [LARGE SCALE GENOMIC DNA]</scope>
    <source>
        <strain evidence="1 2">KNDSS-Mac4</strain>
    </source>
</reference>
<dbReference type="AlphaFoldDB" id="A0A235ETS1"/>
<sequence>MPSVSRQGQQDLIAQYRDATLRHAKLAGITRPSFRCQRCRKDQGVSGRRQVVRGTSRYGYYCAHCAALAGR</sequence>